<evidence type="ECO:0000313" key="4">
    <source>
        <dbReference type="Proteomes" id="UP000033684"/>
    </source>
</evidence>
<protein>
    <recommendedName>
        <fullName evidence="2">Cohesin domain-containing protein</fullName>
    </recommendedName>
</protein>
<feature type="chain" id="PRO_5002462299" description="Cohesin domain-containing protein" evidence="1">
    <location>
        <begin position="39"/>
        <end position="207"/>
    </location>
</feature>
<dbReference type="SUPFAM" id="SSF49384">
    <property type="entry name" value="Carbohydrate-binding domain"/>
    <property type="match status" value="1"/>
</dbReference>
<organism evidence="3 4">
    <name type="scientific">Methylocucumis oryzae</name>
    <dbReference type="NCBI Taxonomy" id="1632867"/>
    <lineage>
        <taxon>Bacteria</taxon>
        <taxon>Pseudomonadati</taxon>
        <taxon>Pseudomonadota</taxon>
        <taxon>Gammaproteobacteria</taxon>
        <taxon>Methylococcales</taxon>
        <taxon>Methylococcaceae</taxon>
        <taxon>Methylocucumis</taxon>
    </lineage>
</organism>
<accession>A0A0F3IQE1</accession>
<dbReference type="Pfam" id="PF00963">
    <property type="entry name" value="Cohesin"/>
    <property type="match status" value="1"/>
</dbReference>
<name>A0A0F3IQE1_9GAMM</name>
<evidence type="ECO:0000256" key="1">
    <source>
        <dbReference type="SAM" id="SignalP"/>
    </source>
</evidence>
<dbReference type="InterPro" id="IPR008965">
    <property type="entry name" value="CBM2/CBM3_carb-bd_dom_sf"/>
</dbReference>
<reference evidence="3 4" key="2">
    <citation type="journal article" date="2016" name="Microb. Ecol.">
        <title>Genome Characteristics of a Novel Type I Methanotroph (Sn10-6) Isolated from a Flooded Indian Rice Field.</title>
        <authorList>
            <person name="Rahalkar M.C."/>
            <person name="Pandit P.S."/>
            <person name="Dhakephalkar P.K."/>
            <person name="Pore S."/>
            <person name="Arora P."/>
            <person name="Kapse N."/>
        </authorList>
    </citation>
    <scope>NUCLEOTIDE SEQUENCE [LARGE SCALE GENOMIC DNA]</scope>
    <source>
        <strain evidence="3 4">Sn10-6</strain>
    </source>
</reference>
<dbReference type="EMBL" id="LAJX01000016">
    <property type="protein sequence ID" value="KJV07799.1"/>
    <property type="molecule type" value="Genomic_DNA"/>
</dbReference>
<proteinExistence type="predicted"/>
<comment type="caution">
    <text evidence="3">The sequence shown here is derived from an EMBL/GenBank/DDBJ whole genome shotgun (WGS) entry which is preliminary data.</text>
</comment>
<sequence length="207" mass="21444">MLTLNPADAHLYEEITMNKFLSTAALTLCCLFFYPAQAATLSVDMVPGAGIDSSLATTKGANFAVNIFINDVKDLAGFELELAFDNSVLAATSIVSAGLFGADTFLISDAISAGKISFAELSLAFSGNDYASDTLLATVSFKVLAAGVSQIDLLNVLLSDANGDVIQPLTLHAGHVTATDIGIVPLPGVAWLFGSGLLGLARLARKN</sequence>
<evidence type="ECO:0000313" key="3">
    <source>
        <dbReference type="EMBL" id="KJV07799.1"/>
    </source>
</evidence>
<dbReference type="CDD" id="cd08547">
    <property type="entry name" value="Type_II_cohesin"/>
    <property type="match status" value="1"/>
</dbReference>
<dbReference type="AlphaFoldDB" id="A0A0F3IQE1"/>
<dbReference type="GO" id="GO:0000272">
    <property type="term" value="P:polysaccharide catabolic process"/>
    <property type="evidence" value="ECO:0007669"/>
    <property type="project" value="InterPro"/>
</dbReference>
<evidence type="ECO:0000259" key="2">
    <source>
        <dbReference type="Pfam" id="PF00963"/>
    </source>
</evidence>
<reference evidence="4" key="1">
    <citation type="submission" date="2015-03" db="EMBL/GenBank/DDBJ databases">
        <title>Draft genome sequence of a novel methanotroph (Sn10-6) isolated from flooded ricefield rhizosphere in India.</title>
        <authorList>
            <person name="Pandit P.S."/>
            <person name="Pore S.D."/>
            <person name="Arora P."/>
            <person name="Kapse N.G."/>
            <person name="Dhakephalkar P.K."/>
            <person name="Rahalkar M.C."/>
        </authorList>
    </citation>
    <scope>NUCLEOTIDE SEQUENCE [LARGE SCALE GENOMIC DNA]</scope>
    <source>
        <strain evidence="4">Sn10-6</strain>
    </source>
</reference>
<keyword evidence="1" id="KW-0732">Signal</keyword>
<feature type="domain" description="Cohesin" evidence="2">
    <location>
        <begin position="51"/>
        <end position="174"/>
    </location>
</feature>
<keyword evidence="4" id="KW-1185">Reference proteome</keyword>
<gene>
    <name evidence="3" type="ORF">VZ94_02170</name>
</gene>
<dbReference type="Gene3D" id="2.60.40.680">
    <property type="match status" value="1"/>
</dbReference>
<dbReference type="InterPro" id="IPR002102">
    <property type="entry name" value="Cohesin_dom"/>
</dbReference>
<dbReference type="GO" id="GO:0030246">
    <property type="term" value="F:carbohydrate binding"/>
    <property type="evidence" value="ECO:0007669"/>
    <property type="project" value="InterPro"/>
</dbReference>
<feature type="signal peptide" evidence="1">
    <location>
        <begin position="1"/>
        <end position="38"/>
    </location>
</feature>
<dbReference type="Proteomes" id="UP000033684">
    <property type="component" value="Unassembled WGS sequence"/>
</dbReference>